<keyword evidence="3" id="KW-1185">Reference proteome</keyword>
<comment type="caution">
    <text evidence="2">The sequence shown here is derived from an EMBL/GenBank/DDBJ whole genome shotgun (WGS) entry which is preliminary data.</text>
</comment>
<dbReference type="AlphaFoldDB" id="A0A4S4B1V3"/>
<dbReference type="PANTHER" id="PTHR47197:SF3">
    <property type="entry name" value="DIHYDRO-HEME D1 DEHYDROGENASE"/>
    <property type="match status" value="1"/>
</dbReference>
<evidence type="ECO:0000313" key="2">
    <source>
        <dbReference type="EMBL" id="THF66554.1"/>
    </source>
</evidence>
<dbReference type="OrthoDB" id="7767057at2"/>
<dbReference type="Gene3D" id="2.130.10.10">
    <property type="entry name" value="YVTN repeat-like/Quinoprotein amine dehydrogenase"/>
    <property type="match status" value="1"/>
</dbReference>
<dbReference type="PANTHER" id="PTHR47197">
    <property type="entry name" value="PROTEIN NIRF"/>
    <property type="match status" value="1"/>
</dbReference>
<dbReference type="InterPro" id="IPR051200">
    <property type="entry name" value="Host-pathogen_enzymatic-act"/>
</dbReference>
<evidence type="ECO:0000313" key="3">
    <source>
        <dbReference type="Proteomes" id="UP000308430"/>
    </source>
</evidence>
<evidence type="ECO:0000256" key="1">
    <source>
        <dbReference type="SAM" id="SignalP"/>
    </source>
</evidence>
<dbReference type="InterPro" id="IPR015943">
    <property type="entry name" value="WD40/YVTN_repeat-like_dom_sf"/>
</dbReference>
<name>A0A4S4B1V3_9RHOO</name>
<dbReference type="PROSITE" id="PS51257">
    <property type="entry name" value="PROKAR_LIPOPROTEIN"/>
    <property type="match status" value="1"/>
</dbReference>
<proteinExistence type="predicted"/>
<dbReference type="Proteomes" id="UP000308430">
    <property type="component" value="Unassembled WGS sequence"/>
</dbReference>
<gene>
    <name evidence="2" type="ORF">E6C76_06895</name>
</gene>
<organism evidence="2 3">
    <name type="scientific">Pseudothauera nasutitermitis</name>
    <dbReference type="NCBI Taxonomy" id="2565930"/>
    <lineage>
        <taxon>Bacteria</taxon>
        <taxon>Pseudomonadati</taxon>
        <taxon>Pseudomonadota</taxon>
        <taxon>Betaproteobacteria</taxon>
        <taxon>Rhodocyclales</taxon>
        <taxon>Zoogloeaceae</taxon>
        <taxon>Pseudothauera</taxon>
    </lineage>
</organism>
<feature type="chain" id="PRO_5020246625" evidence="1">
    <location>
        <begin position="29"/>
        <end position="388"/>
    </location>
</feature>
<accession>A0A4S4B1V3</accession>
<feature type="signal peptide" evidence="1">
    <location>
        <begin position="1"/>
        <end position="28"/>
    </location>
</feature>
<dbReference type="RefSeq" id="WP_136347495.1">
    <property type="nucleotide sequence ID" value="NZ_SSOC01000002.1"/>
</dbReference>
<protein>
    <submittedName>
        <fullName evidence="2">YncE family protein</fullName>
    </submittedName>
</protein>
<dbReference type="EMBL" id="SSOC01000002">
    <property type="protein sequence ID" value="THF66554.1"/>
    <property type="molecule type" value="Genomic_DNA"/>
</dbReference>
<reference evidence="2 3" key="1">
    <citation type="submission" date="2019-04" db="EMBL/GenBank/DDBJ databases">
        <title>Azoarcus nasutitermitis sp. nov. isolated from termite nest.</title>
        <authorList>
            <person name="Lin S.-Y."/>
            <person name="Hameed A."/>
            <person name="Hsu Y.-H."/>
            <person name="Young C.-C."/>
        </authorList>
    </citation>
    <scope>NUCLEOTIDE SEQUENCE [LARGE SCALE GENOMIC DNA]</scope>
    <source>
        <strain evidence="2 3">CC-YHH838</strain>
    </source>
</reference>
<dbReference type="SUPFAM" id="SSF51004">
    <property type="entry name" value="C-terminal (heme d1) domain of cytochrome cd1-nitrite reductase"/>
    <property type="match status" value="1"/>
</dbReference>
<dbReference type="InterPro" id="IPR011048">
    <property type="entry name" value="Haem_d1_sf"/>
</dbReference>
<sequence>MSRHHRFKLNALALAAATVLLGACQTAALQSPTATSAAAALSASPVLRQDAFQGIYEVAVSADATAVFVATITGFDPQNGGFIHRLDARSLQTLQTTQTPRRSFALGLNRSTNTLYVGNTMEGSLSIVDASSGVVKGVIQLAEAKQDAEGKTSYAHTRKVIVDEKHNRVFVTSPGQPGLIWIVDGATNTLTHTITSEGIWTAGAAYDAGSNRLYVSQGGVHEILEIDPDAGKVVRSFSTGDSTANTSEGAKHFFINLAIDTKGQRLFSTDANTSQVYVFDIASGSVVKQIPIDGISLLDVVYNPQRDEIVTTHRGAARSAPTGTGAVTLIDAATYAVKRTIDLPMHPNSLALTPDGQTLYVTVKAPHGDKHPGFRKDALDSVVRIDLR</sequence>
<keyword evidence="1" id="KW-0732">Signal</keyword>